<keyword evidence="3 5" id="KW-0687">Ribonucleoprotein</keyword>
<evidence type="ECO:0000256" key="2">
    <source>
        <dbReference type="ARBA" id="ARBA00022980"/>
    </source>
</evidence>
<comment type="subunit">
    <text evidence="5">Part of the ribosomal stalk of the 50S ribosomal subunit. The N-terminus interacts with L11 and the large rRNA to form the base of the stalk. The C-terminus forms an elongated spine to which L12 dimers bind in a sequential fashion forming a multimeric L10(L12)X complex.</text>
</comment>
<dbReference type="GO" id="GO:1990904">
    <property type="term" value="C:ribonucleoprotein complex"/>
    <property type="evidence" value="ECO:0007669"/>
    <property type="project" value="UniProtKB-KW"/>
</dbReference>
<dbReference type="OrthoDB" id="9808307at2"/>
<name>A0A380NM53_9FIRM</name>
<keyword evidence="7" id="KW-1185">Reference proteome</keyword>
<accession>A0A380NM53</accession>
<dbReference type="PANTHER" id="PTHR11560">
    <property type="entry name" value="39S RIBOSOMAL PROTEIN L10, MITOCHONDRIAL"/>
    <property type="match status" value="1"/>
</dbReference>
<dbReference type="EMBL" id="UHIO01000001">
    <property type="protein sequence ID" value="SUP44512.1"/>
    <property type="molecule type" value="Genomic_DNA"/>
</dbReference>
<organism evidence="6 7">
    <name type="scientific">Veillonella criceti</name>
    <dbReference type="NCBI Taxonomy" id="103891"/>
    <lineage>
        <taxon>Bacteria</taxon>
        <taxon>Bacillati</taxon>
        <taxon>Bacillota</taxon>
        <taxon>Negativicutes</taxon>
        <taxon>Veillonellales</taxon>
        <taxon>Veillonellaceae</taxon>
        <taxon>Veillonella</taxon>
    </lineage>
</organism>
<dbReference type="GO" id="GO:0070180">
    <property type="term" value="F:large ribosomal subunit rRNA binding"/>
    <property type="evidence" value="ECO:0007669"/>
    <property type="project" value="UniProtKB-UniRule"/>
</dbReference>
<dbReference type="GO" id="GO:0006412">
    <property type="term" value="P:translation"/>
    <property type="evidence" value="ECO:0007669"/>
    <property type="project" value="UniProtKB-UniRule"/>
</dbReference>
<keyword evidence="5" id="KW-0694">RNA-binding</keyword>
<keyword evidence="2 5" id="KW-0689">Ribosomal protein</keyword>
<dbReference type="CDD" id="cd05797">
    <property type="entry name" value="Ribosomal_L10"/>
    <property type="match status" value="1"/>
</dbReference>
<dbReference type="InterPro" id="IPR001790">
    <property type="entry name" value="Ribosomal_uL10"/>
</dbReference>
<keyword evidence="5" id="KW-0699">rRNA-binding</keyword>
<dbReference type="Proteomes" id="UP000255367">
    <property type="component" value="Unassembled WGS sequence"/>
</dbReference>
<dbReference type="HAMAP" id="MF_00362">
    <property type="entry name" value="Ribosomal_uL10"/>
    <property type="match status" value="1"/>
</dbReference>
<dbReference type="InterPro" id="IPR022973">
    <property type="entry name" value="Ribosomal_uL10_bac"/>
</dbReference>
<dbReference type="InterPro" id="IPR047865">
    <property type="entry name" value="Ribosomal_uL10_bac_type"/>
</dbReference>
<evidence type="ECO:0000313" key="6">
    <source>
        <dbReference type="EMBL" id="SUP44512.1"/>
    </source>
</evidence>
<evidence type="ECO:0000256" key="5">
    <source>
        <dbReference type="HAMAP-Rule" id="MF_00362"/>
    </source>
</evidence>
<dbReference type="SUPFAM" id="SSF160369">
    <property type="entry name" value="Ribosomal protein L10-like"/>
    <property type="match status" value="1"/>
</dbReference>
<sequence length="167" mass="17943">MAVTTQKQAIVAQMKENLSEAKGAVLVGYHGLTVAQVTDLRRKFLAEDVEYKVIKNTLTRIAVNELGIEGFAEHLEGPTALAISKTDAVAPARIIEDFIKDTKTEAIDVKVGLAEGKLLSADEVKALAKLPNREGMLSMLLSVLQAPIRNVAYAVKAVSEAKDETVA</sequence>
<dbReference type="InterPro" id="IPR043141">
    <property type="entry name" value="Ribosomal_uL10-like_sf"/>
</dbReference>
<protein>
    <recommendedName>
        <fullName evidence="4 5">Large ribosomal subunit protein uL10</fullName>
    </recommendedName>
</protein>
<gene>
    <name evidence="5 6" type="primary">rplJ</name>
    <name evidence="6" type="ORF">NCTC12020_01696</name>
</gene>
<evidence type="ECO:0000256" key="3">
    <source>
        <dbReference type="ARBA" id="ARBA00023274"/>
    </source>
</evidence>
<dbReference type="Pfam" id="PF00466">
    <property type="entry name" value="Ribosomal_L10"/>
    <property type="match status" value="1"/>
</dbReference>
<evidence type="ECO:0000256" key="1">
    <source>
        <dbReference type="ARBA" id="ARBA00008889"/>
    </source>
</evidence>
<evidence type="ECO:0000256" key="4">
    <source>
        <dbReference type="ARBA" id="ARBA00035202"/>
    </source>
</evidence>
<comment type="function">
    <text evidence="5">Forms part of the ribosomal stalk, playing a central role in the interaction of the ribosome with GTP-bound translation factors.</text>
</comment>
<dbReference type="NCBIfam" id="NF000955">
    <property type="entry name" value="PRK00099.1-1"/>
    <property type="match status" value="1"/>
</dbReference>
<dbReference type="Gene3D" id="3.30.70.1730">
    <property type="match status" value="1"/>
</dbReference>
<evidence type="ECO:0000313" key="7">
    <source>
        <dbReference type="Proteomes" id="UP000255367"/>
    </source>
</evidence>
<dbReference type="RefSeq" id="WP_115310797.1">
    <property type="nucleotide sequence ID" value="NZ_UHIO01000001.1"/>
</dbReference>
<proteinExistence type="inferred from homology"/>
<comment type="similarity">
    <text evidence="1 5">Belongs to the universal ribosomal protein uL10 family.</text>
</comment>
<dbReference type="AlphaFoldDB" id="A0A380NM53"/>
<dbReference type="GO" id="GO:0005840">
    <property type="term" value="C:ribosome"/>
    <property type="evidence" value="ECO:0007669"/>
    <property type="project" value="UniProtKB-KW"/>
</dbReference>
<reference evidence="6 7" key="1">
    <citation type="submission" date="2018-06" db="EMBL/GenBank/DDBJ databases">
        <authorList>
            <consortium name="Pathogen Informatics"/>
            <person name="Doyle S."/>
        </authorList>
    </citation>
    <scope>NUCLEOTIDE SEQUENCE [LARGE SCALE GENOMIC DNA]</scope>
    <source>
        <strain evidence="6 7">NCTC12020</strain>
    </source>
</reference>